<dbReference type="Proteomes" id="UP001219862">
    <property type="component" value="Unassembled WGS sequence"/>
</dbReference>
<comment type="caution">
    <text evidence="1">The sequence shown here is derived from an EMBL/GenBank/DDBJ whole genome shotgun (WGS) entry which is preliminary data.</text>
</comment>
<gene>
    <name evidence="1" type="ORF">PRZ01_00085</name>
</gene>
<dbReference type="EMBL" id="JAQQXS010000001">
    <property type="protein sequence ID" value="MDC8783590.1"/>
    <property type="molecule type" value="Genomic_DNA"/>
</dbReference>
<accession>A0ABT5KMD5</accession>
<evidence type="ECO:0000313" key="2">
    <source>
        <dbReference type="Proteomes" id="UP001219862"/>
    </source>
</evidence>
<keyword evidence="2" id="KW-1185">Reference proteome</keyword>
<name>A0ABT5KMD5_9BURK</name>
<sequence>MLTSRLTTNARRLVFLGNTMAGAGCWQYRPRSIDALRPYLAQIEAFILEKAGIAFEPVAAGAGGLKLVA</sequence>
<proteinExistence type="predicted"/>
<reference evidence="1 2" key="1">
    <citation type="submission" date="2022-10" db="EMBL/GenBank/DDBJ databases">
        <title>paucibacter sp. hw8 Genome sequencing.</title>
        <authorList>
            <person name="Park S."/>
        </authorList>
    </citation>
    <scope>NUCLEOTIDE SEQUENCE [LARGE SCALE GENOMIC DNA]</scope>
    <source>
        <strain evidence="2">hw8</strain>
    </source>
</reference>
<organism evidence="1 2">
    <name type="scientific">Roseateles koreensis</name>
    <dbReference type="NCBI Taxonomy" id="2987526"/>
    <lineage>
        <taxon>Bacteria</taxon>
        <taxon>Pseudomonadati</taxon>
        <taxon>Pseudomonadota</taxon>
        <taxon>Betaproteobacteria</taxon>
        <taxon>Burkholderiales</taxon>
        <taxon>Sphaerotilaceae</taxon>
        <taxon>Roseateles</taxon>
    </lineage>
</organism>
<evidence type="ECO:0000313" key="1">
    <source>
        <dbReference type="EMBL" id="MDC8783590.1"/>
    </source>
</evidence>
<dbReference type="PROSITE" id="PS51257">
    <property type="entry name" value="PROKAR_LIPOPROTEIN"/>
    <property type="match status" value="1"/>
</dbReference>
<protein>
    <submittedName>
        <fullName evidence="1">Uncharacterized protein</fullName>
    </submittedName>
</protein>